<evidence type="ECO:0000256" key="1">
    <source>
        <dbReference type="ARBA" id="ARBA00004814"/>
    </source>
</evidence>
<dbReference type="PANTHER" id="PTHR10742:SF410">
    <property type="entry name" value="LYSINE-SPECIFIC HISTONE DEMETHYLASE 2"/>
    <property type="match status" value="1"/>
</dbReference>
<keyword evidence="5" id="KW-0073">Auxin biosynthesis</keyword>
<dbReference type="Gene3D" id="1.20.1440.240">
    <property type="match status" value="1"/>
</dbReference>
<dbReference type="EMBL" id="BMFD01000001">
    <property type="protein sequence ID" value="GGC25701.1"/>
    <property type="molecule type" value="Genomic_DNA"/>
</dbReference>
<comment type="similarity">
    <text evidence="2">Belongs to the tryptophan 2-monooxygenase family.</text>
</comment>
<organism evidence="8 9">
    <name type="scientific">Belliella aquatica</name>
    <dbReference type="NCBI Taxonomy" id="1323734"/>
    <lineage>
        <taxon>Bacteria</taxon>
        <taxon>Pseudomonadati</taxon>
        <taxon>Bacteroidota</taxon>
        <taxon>Cytophagia</taxon>
        <taxon>Cytophagales</taxon>
        <taxon>Cyclobacteriaceae</taxon>
        <taxon>Belliella</taxon>
    </lineage>
</organism>
<dbReference type="InterPro" id="IPR036188">
    <property type="entry name" value="FAD/NAD-bd_sf"/>
</dbReference>
<evidence type="ECO:0000256" key="6">
    <source>
        <dbReference type="ARBA" id="ARBA00047321"/>
    </source>
</evidence>
<evidence type="ECO:0000259" key="7">
    <source>
        <dbReference type="Pfam" id="PF01593"/>
    </source>
</evidence>
<feature type="domain" description="Amine oxidase" evidence="7">
    <location>
        <begin position="17"/>
        <end position="528"/>
    </location>
</feature>
<dbReference type="InterPro" id="IPR050281">
    <property type="entry name" value="Flavin_monoamine_oxidase"/>
</dbReference>
<dbReference type="SUPFAM" id="SSF51905">
    <property type="entry name" value="FAD/NAD(P)-binding domain"/>
    <property type="match status" value="1"/>
</dbReference>
<dbReference type="Proteomes" id="UP000635885">
    <property type="component" value="Unassembled WGS sequence"/>
</dbReference>
<evidence type="ECO:0000256" key="4">
    <source>
        <dbReference type="ARBA" id="ARBA00017871"/>
    </source>
</evidence>
<proteinExistence type="inferred from homology"/>
<evidence type="ECO:0000313" key="8">
    <source>
        <dbReference type="EMBL" id="GGC25701.1"/>
    </source>
</evidence>
<dbReference type="RefSeq" id="WP_188438508.1">
    <property type="nucleotide sequence ID" value="NZ_BMFD01000001.1"/>
</dbReference>
<evidence type="ECO:0000256" key="3">
    <source>
        <dbReference type="ARBA" id="ARBA00012535"/>
    </source>
</evidence>
<dbReference type="InterPro" id="IPR002937">
    <property type="entry name" value="Amino_oxidase"/>
</dbReference>
<dbReference type="Pfam" id="PF01593">
    <property type="entry name" value="Amino_oxidase"/>
    <property type="match status" value="1"/>
</dbReference>
<sequence>MDNQTKKSDVLIIGAGMSGLFAAWRLLSDNPNLKIQIVEKLHRTGGRLQTTFVDIEDINGEIVSVHDEEGGMRFVPKESGQMQHLWKLICDMQTAGHPLKPVPFIMGNGNNRYYVRGRSFTVQDAIDSNQKIWSEIFTLSANEQGKEPSDILTEVMNEILRQNNMPKDINPKSPKEWIHFRNHCTFNDYEGNAITINQWGFWSLLRTYGLSQECIEMLSHVLGFMGPFQEYINAGEGLQILFDFPKPAATPFKTLANGFEGLPKALENEITKKQGHFDFQINVDSLKTEGEGYFVEGREELTGNTVSYYAEKVILAIPKKPLKILTENSPILLENKHFKEAVNSVKNMELTKVGLYFKERWWHSHEKINLTNGPNFSDLPLGSVYTFSQFPENDDEDQKYIGPAALTQYTDYIRGNFWMELQNIGESYQTPDFPVNPPNTEPASKALVNEMMIQLKLLFGLDKDAVVPKPVLSTYRVWGEGDFGYGYHQYKINVNDEDVYPNIYNPSENLFVCNESWSPEQGWVEGALIMSDYVMVKGFGLQAYAEDGITETSSSSKK</sequence>
<reference evidence="9" key="1">
    <citation type="journal article" date="2019" name="Int. J. Syst. Evol. Microbiol.">
        <title>The Global Catalogue of Microorganisms (GCM) 10K type strain sequencing project: providing services to taxonomists for standard genome sequencing and annotation.</title>
        <authorList>
            <consortium name="The Broad Institute Genomics Platform"/>
            <consortium name="The Broad Institute Genome Sequencing Center for Infectious Disease"/>
            <person name="Wu L."/>
            <person name="Ma J."/>
        </authorList>
    </citation>
    <scope>NUCLEOTIDE SEQUENCE [LARGE SCALE GENOMIC DNA]</scope>
    <source>
        <strain evidence="9">CGMCC 1.12479</strain>
    </source>
</reference>
<protein>
    <recommendedName>
        <fullName evidence="4">Tryptophan 2-monooxygenase</fullName>
        <ecNumber evidence="3">1.13.12.3</ecNumber>
    </recommendedName>
</protein>
<dbReference type="PANTHER" id="PTHR10742">
    <property type="entry name" value="FLAVIN MONOAMINE OXIDASE"/>
    <property type="match status" value="1"/>
</dbReference>
<accession>A0ABQ1LK04</accession>
<comment type="catalytic activity">
    <reaction evidence="6">
        <text>L-tryptophan + O2 = indole-3-acetamide + CO2 + H2O</text>
        <dbReference type="Rhea" id="RHEA:16165"/>
        <dbReference type="ChEBI" id="CHEBI:15377"/>
        <dbReference type="ChEBI" id="CHEBI:15379"/>
        <dbReference type="ChEBI" id="CHEBI:16031"/>
        <dbReference type="ChEBI" id="CHEBI:16526"/>
        <dbReference type="ChEBI" id="CHEBI:57912"/>
        <dbReference type="EC" id="1.13.12.3"/>
    </reaction>
</comment>
<gene>
    <name evidence="8" type="ORF">GCM10010993_00970</name>
</gene>
<keyword evidence="9" id="KW-1185">Reference proteome</keyword>
<evidence type="ECO:0000313" key="9">
    <source>
        <dbReference type="Proteomes" id="UP000635885"/>
    </source>
</evidence>
<evidence type="ECO:0000256" key="2">
    <source>
        <dbReference type="ARBA" id="ARBA00005833"/>
    </source>
</evidence>
<comment type="caution">
    <text evidence="8">The sequence shown here is derived from an EMBL/GenBank/DDBJ whole genome shotgun (WGS) entry which is preliminary data.</text>
</comment>
<evidence type="ECO:0000256" key="5">
    <source>
        <dbReference type="ARBA" id="ARBA00023070"/>
    </source>
</evidence>
<dbReference type="Gene3D" id="3.90.660.10">
    <property type="match status" value="1"/>
</dbReference>
<comment type="pathway">
    <text evidence="1">Plant hormone metabolism; auxin biosynthesis.</text>
</comment>
<dbReference type="EC" id="1.13.12.3" evidence="3"/>
<name>A0ABQ1LK04_9BACT</name>
<dbReference type="Gene3D" id="3.50.50.60">
    <property type="entry name" value="FAD/NAD(P)-binding domain"/>
    <property type="match status" value="1"/>
</dbReference>